<organism evidence="3 4">
    <name type="scientific">Saccharothrix espanaensis (strain ATCC 51144 / DSM 44229 / JCM 9112 / NBRC 15066 / NRRL 15764)</name>
    <dbReference type="NCBI Taxonomy" id="1179773"/>
    <lineage>
        <taxon>Bacteria</taxon>
        <taxon>Bacillati</taxon>
        <taxon>Actinomycetota</taxon>
        <taxon>Actinomycetes</taxon>
        <taxon>Pseudonocardiales</taxon>
        <taxon>Pseudonocardiaceae</taxon>
        <taxon>Saccharothrix</taxon>
    </lineage>
</organism>
<protein>
    <recommendedName>
        <fullName evidence="5">Secreted protein</fullName>
    </recommendedName>
</protein>
<reference evidence="3 4" key="1">
    <citation type="journal article" date="2012" name="BMC Genomics">
        <title>Complete genome sequence of Saccharothrix espanaensis DSM 44229T and comparison to the other completely sequenced Pseudonocardiaceae.</title>
        <authorList>
            <person name="Strobel T."/>
            <person name="Al-Dilaimi A."/>
            <person name="Blom J."/>
            <person name="Gessner A."/>
            <person name="Kalinowski J."/>
            <person name="Luzhetska M."/>
            <person name="Puhler A."/>
            <person name="Szczepanowski R."/>
            <person name="Bechthold A."/>
            <person name="Ruckert C."/>
        </authorList>
    </citation>
    <scope>NUCLEOTIDE SEQUENCE [LARGE SCALE GENOMIC DNA]</scope>
    <source>
        <strain evidence="4">ATCC 51144 / DSM 44229 / JCM 9112 / NBRC 15066 / NRRL 15764</strain>
    </source>
</reference>
<dbReference type="EMBL" id="HE804045">
    <property type="protein sequence ID" value="CCH31940.1"/>
    <property type="molecule type" value="Genomic_DNA"/>
</dbReference>
<keyword evidence="4" id="KW-1185">Reference proteome</keyword>
<dbReference type="KEGG" id="sesp:BN6_46600"/>
<dbReference type="STRING" id="1179773.BN6_46600"/>
<dbReference type="GO" id="GO:0046677">
    <property type="term" value="P:response to antibiotic"/>
    <property type="evidence" value="ECO:0007669"/>
    <property type="project" value="InterPro"/>
</dbReference>
<keyword evidence="2" id="KW-0732">Signal</keyword>
<evidence type="ECO:0000313" key="4">
    <source>
        <dbReference type="Proteomes" id="UP000006281"/>
    </source>
</evidence>
<dbReference type="HOGENOM" id="CLU_074345_0_0_11"/>
<dbReference type="Gene3D" id="3.40.710.10">
    <property type="entry name" value="DD-peptidase/beta-lactamase superfamily"/>
    <property type="match status" value="1"/>
</dbReference>
<feature type="signal peptide" evidence="2">
    <location>
        <begin position="1"/>
        <end position="23"/>
    </location>
</feature>
<evidence type="ECO:0008006" key="5">
    <source>
        <dbReference type="Google" id="ProtNLM"/>
    </source>
</evidence>
<dbReference type="InterPro" id="IPR012338">
    <property type="entry name" value="Beta-lactam/transpept-like"/>
</dbReference>
<evidence type="ECO:0000313" key="3">
    <source>
        <dbReference type="EMBL" id="CCH31940.1"/>
    </source>
</evidence>
<feature type="compositionally biased region" description="Low complexity" evidence="1">
    <location>
        <begin position="27"/>
        <end position="46"/>
    </location>
</feature>
<evidence type="ECO:0000256" key="2">
    <source>
        <dbReference type="SAM" id="SignalP"/>
    </source>
</evidence>
<dbReference type="GO" id="GO:0008800">
    <property type="term" value="F:beta-lactamase activity"/>
    <property type="evidence" value="ECO:0007669"/>
    <property type="project" value="InterPro"/>
</dbReference>
<dbReference type="PANTHER" id="PTHR35333:SF3">
    <property type="entry name" value="BETA-LACTAMASE-TYPE TRANSPEPTIDASE FOLD CONTAINING PROTEIN"/>
    <property type="match status" value="1"/>
</dbReference>
<sequence>MVHLRAWLVVVACALTVAACGDAAQSAAPSSSLPARTSTTSEAPSSSPSPLPPSSSVPTTTVVPSPTVVTTEAKAEDCPLPASGFDCDLQRRIGAVKRYVASRPGSVGVVVRDRQTGAVWRNEHAGDLVWTASTIKLAMAVDLLRRDHAGGISLTGEDHALITAMLHDSDDDAADALWSRYAGADRRVFNAAFPAYGLTSLVPANPSSPYWGLQKCTTDDLDRLIGYVLSNLSAEDRSYVVGQMRAVGPDQQWGVWGAGPSASPGTKDGWSEEDTGWVVNTVGFVGPGERYTVAVMNDLAGEGGYDEGRATDTEVARILFADRF</sequence>
<dbReference type="Proteomes" id="UP000006281">
    <property type="component" value="Chromosome"/>
</dbReference>
<dbReference type="eggNOG" id="COG2367">
    <property type="taxonomic scope" value="Bacteria"/>
</dbReference>
<dbReference type="AlphaFoldDB" id="K0JVQ4"/>
<feature type="chain" id="PRO_5003834380" description="Secreted protein" evidence="2">
    <location>
        <begin position="24"/>
        <end position="324"/>
    </location>
</feature>
<dbReference type="PROSITE" id="PS51257">
    <property type="entry name" value="PROKAR_LIPOPROTEIN"/>
    <property type="match status" value="1"/>
</dbReference>
<dbReference type="InterPro" id="IPR000871">
    <property type="entry name" value="Beta-lactam_class-A"/>
</dbReference>
<dbReference type="BioCyc" id="SESP1179773:BN6_RS22560-MONOMER"/>
<dbReference type="PANTHER" id="PTHR35333">
    <property type="entry name" value="BETA-LACTAMASE"/>
    <property type="match status" value="1"/>
</dbReference>
<accession>K0JVQ4</accession>
<evidence type="ECO:0000256" key="1">
    <source>
        <dbReference type="SAM" id="MobiDB-lite"/>
    </source>
</evidence>
<feature type="region of interest" description="Disordered" evidence="1">
    <location>
        <begin position="27"/>
        <end position="62"/>
    </location>
</feature>
<dbReference type="PATRIC" id="fig|1179773.3.peg.4670"/>
<name>K0JVQ4_SACES</name>
<dbReference type="GO" id="GO:0030655">
    <property type="term" value="P:beta-lactam antibiotic catabolic process"/>
    <property type="evidence" value="ECO:0007669"/>
    <property type="project" value="InterPro"/>
</dbReference>
<proteinExistence type="predicted"/>
<dbReference type="SUPFAM" id="SSF56601">
    <property type="entry name" value="beta-lactamase/transpeptidase-like"/>
    <property type="match status" value="1"/>
</dbReference>
<gene>
    <name evidence="3" type="ordered locus">BN6_46600</name>
</gene>